<feature type="compositionally biased region" description="Basic and acidic residues" evidence="1">
    <location>
        <begin position="1"/>
        <end position="10"/>
    </location>
</feature>
<dbReference type="Proteomes" id="UP000237662">
    <property type="component" value="Unassembled WGS sequence"/>
</dbReference>
<evidence type="ECO:0000313" key="2">
    <source>
        <dbReference type="EMBL" id="PPK87368.1"/>
    </source>
</evidence>
<reference evidence="2 3" key="1">
    <citation type="submission" date="2018-02" db="EMBL/GenBank/DDBJ databases">
        <title>Genomic Encyclopedia of Archaeal and Bacterial Type Strains, Phase II (KMG-II): from individual species to whole genera.</title>
        <authorList>
            <person name="Goeker M."/>
        </authorList>
    </citation>
    <scope>NUCLEOTIDE SEQUENCE [LARGE SCALE GENOMIC DNA]</scope>
    <source>
        <strain evidence="2 3">DSM 29526</strain>
    </source>
</reference>
<dbReference type="EMBL" id="PTJC01000005">
    <property type="protein sequence ID" value="PPK87368.1"/>
    <property type="molecule type" value="Genomic_DNA"/>
</dbReference>
<proteinExistence type="predicted"/>
<dbReference type="AlphaFoldDB" id="A0A2S6I7C7"/>
<accession>A0A2S6I7C7</accession>
<name>A0A2S6I7C7_9BACT</name>
<dbReference type="RefSeq" id="WP_170067522.1">
    <property type="nucleotide sequence ID" value="NZ_PTJC01000005.1"/>
</dbReference>
<evidence type="ECO:0000256" key="1">
    <source>
        <dbReference type="SAM" id="MobiDB-lite"/>
    </source>
</evidence>
<feature type="compositionally biased region" description="Low complexity" evidence="1">
    <location>
        <begin position="23"/>
        <end position="33"/>
    </location>
</feature>
<sequence length="49" mass="4706">MAKQSDDSKKTPGKPATGGKGGSSAPKTDTKGGAKTGGSKTGDKKGGKK</sequence>
<protein>
    <submittedName>
        <fullName evidence="2">Uncharacterized protein</fullName>
    </submittedName>
</protein>
<evidence type="ECO:0000313" key="3">
    <source>
        <dbReference type="Proteomes" id="UP000237662"/>
    </source>
</evidence>
<gene>
    <name evidence="2" type="ORF">CLV84_0308</name>
</gene>
<feature type="region of interest" description="Disordered" evidence="1">
    <location>
        <begin position="1"/>
        <end position="49"/>
    </location>
</feature>
<organism evidence="2 3">
    <name type="scientific">Neolewinella xylanilytica</name>
    <dbReference type="NCBI Taxonomy" id="1514080"/>
    <lineage>
        <taxon>Bacteria</taxon>
        <taxon>Pseudomonadati</taxon>
        <taxon>Bacteroidota</taxon>
        <taxon>Saprospiria</taxon>
        <taxon>Saprospirales</taxon>
        <taxon>Lewinellaceae</taxon>
        <taxon>Neolewinella</taxon>
    </lineage>
</organism>
<comment type="caution">
    <text evidence="2">The sequence shown here is derived from an EMBL/GenBank/DDBJ whole genome shotgun (WGS) entry which is preliminary data.</text>
</comment>
<keyword evidence="3" id="KW-1185">Reference proteome</keyword>